<comment type="caution">
    <text evidence="3">The sequence shown here is derived from an EMBL/GenBank/DDBJ whole genome shotgun (WGS) entry which is preliminary data.</text>
</comment>
<dbReference type="EMBL" id="JAGTAR010000027">
    <property type="protein sequence ID" value="MBR8537145.1"/>
    <property type="molecule type" value="Genomic_DNA"/>
</dbReference>
<sequence>MKNLLTLAFTILIGLASMAQEVVPENTIEKDLPVSEPFLSGLLVDNQTTFIPVKKTFEFMIQHKFGNMDNGIKDVFGIYAPGAFIRTGVNYVPLKNMQVGYGLHLVRMYSDFSLKYTLLEQTRKNRIPVAVGFYGNMAIDGREKEVFGTGYTFSDRLSYFAQLIVGRKFGEVASIQANTSFSHFNATELGMDHDKIAVGLNGRITVNYKHAILFQCDVPLELNSITEHREFTNTPYANIGLGWEIRTSAHVFQLYISSSDGFLPQHNMLFNRNDFREGQIRFGFTITRLYNFF</sequence>
<dbReference type="AlphaFoldDB" id="A0A941F7N0"/>
<dbReference type="RefSeq" id="WP_212192170.1">
    <property type="nucleotide sequence ID" value="NZ_JAGTAR010000027.1"/>
</dbReference>
<feature type="signal peptide" evidence="1">
    <location>
        <begin position="1"/>
        <end position="19"/>
    </location>
</feature>
<reference evidence="3" key="2">
    <citation type="submission" date="2021-04" db="EMBL/GenBank/DDBJ databases">
        <authorList>
            <person name="Zhang T."/>
            <person name="Zhang Y."/>
            <person name="Lu D."/>
            <person name="Zuo D."/>
            <person name="Du Z."/>
        </authorList>
    </citation>
    <scope>NUCLEOTIDE SEQUENCE</scope>
    <source>
        <strain evidence="3">JR1</strain>
    </source>
</reference>
<dbReference type="InterPro" id="IPR045916">
    <property type="entry name" value="DUF5777"/>
</dbReference>
<evidence type="ECO:0000313" key="4">
    <source>
        <dbReference type="Proteomes" id="UP000679220"/>
    </source>
</evidence>
<dbReference type="Proteomes" id="UP000679220">
    <property type="component" value="Unassembled WGS sequence"/>
</dbReference>
<reference evidence="3" key="1">
    <citation type="journal article" date="2018" name="Int. J. Syst. Evol. Microbiol.">
        <title>Carboxylicivirga sediminis sp. nov., isolated from coastal sediment.</title>
        <authorList>
            <person name="Wang F.Q."/>
            <person name="Ren L.H."/>
            <person name="Zou R.J."/>
            <person name="Sun Y.Z."/>
            <person name="Liu X.J."/>
            <person name="Jiang F."/>
            <person name="Liu L.J."/>
        </authorList>
    </citation>
    <scope>NUCLEOTIDE SEQUENCE</scope>
    <source>
        <strain evidence="3">JR1</strain>
    </source>
</reference>
<evidence type="ECO:0000259" key="2">
    <source>
        <dbReference type="Pfam" id="PF19089"/>
    </source>
</evidence>
<feature type="domain" description="DUF5777" evidence="2">
    <location>
        <begin position="38"/>
        <end position="290"/>
    </location>
</feature>
<protein>
    <recommendedName>
        <fullName evidence="2">DUF5777 domain-containing protein</fullName>
    </recommendedName>
</protein>
<evidence type="ECO:0000313" key="3">
    <source>
        <dbReference type="EMBL" id="MBR8537145.1"/>
    </source>
</evidence>
<feature type="chain" id="PRO_5038118588" description="DUF5777 domain-containing protein" evidence="1">
    <location>
        <begin position="20"/>
        <end position="293"/>
    </location>
</feature>
<dbReference type="Pfam" id="PF19089">
    <property type="entry name" value="DUF5777"/>
    <property type="match status" value="1"/>
</dbReference>
<accession>A0A941F7N0</accession>
<name>A0A941F7N0_9BACT</name>
<proteinExistence type="predicted"/>
<evidence type="ECO:0000256" key="1">
    <source>
        <dbReference type="SAM" id="SignalP"/>
    </source>
</evidence>
<keyword evidence="1" id="KW-0732">Signal</keyword>
<gene>
    <name evidence="3" type="ORF">KDU71_16365</name>
</gene>
<organism evidence="3 4">
    <name type="scientific">Carboxylicivirga sediminis</name>
    <dbReference type="NCBI Taxonomy" id="2006564"/>
    <lineage>
        <taxon>Bacteria</taxon>
        <taxon>Pseudomonadati</taxon>
        <taxon>Bacteroidota</taxon>
        <taxon>Bacteroidia</taxon>
        <taxon>Marinilabiliales</taxon>
        <taxon>Marinilabiliaceae</taxon>
        <taxon>Carboxylicivirga</taxon>
    </lineage>
</organism>
<keyword evidence="4" id="KW-1185">Reference proteome</keyword>